<keyword evidence="4" id="KW-1185">Reference proteome</keyword>
<dbReference type="RefSeq" id="WP_185052071.1">
    <property type="nucleotide sequence ID" value="NZ_BAABIX010000042.1"/>
</dbReference>
<feature type="compositionally biased region" description="Gly residues" evidence="1">
    <location>
        <begin position="1"/>
        <end position="15"/>
    </location>
</feature>
<dbReference type="EMBL" id="JACHGN010000010">
    <property type="protein sequence ID" value="MBB5135107.1"/>
    <property type="molecule type" value="Genomic_DNA"/>
</dbReference>
<evidence type="ECO:0000256" key="1">
    <source>
        <dbReference type="SAM" id="MobiDB-lite"/>
    </source>
</evidence>
<feature type="region of interest" description="Disordered" evidence="1">
    <location>
        <begin position="108"/>
        <end position="169"/>
    </location>
</feature>
<keyword evidence="2" id="KW-1133">Transmembrane helix</keyword>
<gene>
    <name evidence="3" type="ORF">HNP84_004843</name>
</gene>
<feature type="transmembrane region" description="Helical" evidence="2">
    <location>
        <begin position="77"/>
        <end position="101"/>
    </location>
</feature>
<protein>
    <submittedName>
        <fullName evidence="3">Uncharacterized protein</fullName>
    </submittedName>
</protein>
<feature type="region of interest" description="Disordered" evidence="1">
    <location>
        <begin position="1"/>
        <end position="30"/>
    </location>
</feature>
<feature type="compositionally biased region" description="Pro residues" evidence="1">
    <location>
        <begin position="118"/>
        <end position="140"/>
    </location>
</feature>
<proteinExistence type="predicted"/>
<evidence type="ECO:0000313" key="4">
    <source>
        <dbReference type="Proteomes" id="UP000578449"/>
    </source>
</evidence>
<keyword evidence="2" id="KW-0472">Membrane</keyword>
<feature type="compositionally biased region" description="Low complexity" evidence="1">
    <location>
        <begin position="108"/>
        <end position="117"/>
    </location>
</feature>
<dbReference type="AlphaFoldDB" id="A0A840PD66"/>
<feature type="compositionally biased region" description="Low complexity" evidence="1">
    <location>
        <begin position="16"/>
        <end position="25"/>
    </location>
</feature>
<evidence type="ECO:0000313" key="3">
    <source>
        <dbReference type="EMBL" id="MBB5135107.1"/>
    </source>
</evidence>
<evidence type="ECO:0000256" key="2">
    <source>
        <dbReference type="SAM" id="Phobius"/>
    </source>
</evidence>
<name>A0A840PD66_9ACTN</name>
<dbReference type="Proteomes" id="UP000578449">
    <property type="component" value="Unassembled WGS sequence"/>
</dbReference>
<sequence length="328" mass="34390">MLDGVGGESGAGGAGFAAAPAAEADPAPRRGRAVPSYVAAEAETAPLPRITVSPPPFPPKTATRTPLSRIGDLPMRVVYRIAAAGLAIVVAAAAAVVLLVLRAQPGEAPSRPIAAPSAAPPSPASPVAPPTLAASPPPVSAPERTAMEDALDDPRVPGEPERAKLGKLPGKPARVAGRIIDRRSRVHLPRLGGPWKRAAASPFRTRQVLPAAKGAGHRALIVSCPVPIEVQDDLRDTALLAARWTLNHQPRGATLSWVASQPAKYGRVLAYRVKYQVKGEKRSSMAAVALVEPPKAAKPALVFVSIPDAQRSRWRDINTLISRIRPMR</sequence>
<comment type="caution">
    <text evidence="3">The sequence shown here is derived from an EMBL/GenBank/DDBJ whole genome shotgun (WGS) entry which is preliminary data.</text>
</comment>
<keyword evidence="2" id="KW-0812">Transmembrane</keyword>
<feature type="compositionally biased region" description="Basic and acidic residues" evidence="1">
    <location>
        <begin position="152"/>
        <end position="164"/>
    </location>
</feature>
<organism evidence="3 4">
    <name type="scientific">Thermocatellispora tengchongensis</name>
    <dbReference type="NCBI Taxonomy" id="1073253"/>
    <lineage>
        <taxon>Bacteria</taxon>
        <taxon>Bacillati</taxon>
        <taxon>Actinomycetota</taxon>
        <taxon>Actinomycetes</taxon>
        <taxon>Streptosporangiales</taxon>
        <taxon>Streptosporangiaceae</taxon>
        <taxon>Thermocatellispora</taxon>
    </lineage>
</organism>
<reference evidence="3 4" key="1">
    <citation type="submission" date="2020-08" db="EMBL/GenBank/DDBJ databases">
        <title>Genomic Encyclopedia of Type Strains, Phase IV (KMG-IV): sequencing the most valuable type-strain genomes for metagenomic binning, comparative biology and taxonomic classification.</title>
        <authorList>
            <person name="Goeker M."/>
        </authorList>
    </citation>
    <scope>NUCLEOTIDE SEQUENCE [LARGE SCALE GENOMIC DNA]</scope>
    <source>
        <strain evidence="3 4">DSM 45615</strain>
    </source>
</reference>
<accession>A0A840PD66</accession>